<dbReference type="Gene3D" id="1.10.510.10">
    <property type="entry name" value="Transferase(Phosphotransferase) domain 1"/>
    <property type="match status" value="2"/>
</dbReference>
<evidence type="ECO:0000256" key="2">
    <source>
        <dbReference type="ARBA" id="ARBA00022840"/>
    </source>
</evidence>
<evidence type="ECO:0000259" key="5">
    <source>
        <dbReference type="PROSITE" id="PS51698"/>
    </source>
</evidence>
<keyword evidence="4" id="KW-1133">Transmembrane helix</keyword>
<dbReference type="SMART" id="SM00504">
    <property type="entry name" value="Ubox"/>
    <property type="match status" value="1"/>
</dbReference>
<proteinExistence type="predicted"/>
<reference evidence="6 7" key="1">
    <citation type="journal article" date="2024" name="Nat. Commun.">
        <title>Phylogenomics reveals the evolutionary origins of lichenization in chlorophyte algae.</title>
        <authorList>
            <person name="Puginier C."/>
            <person name="Libourel C."/>
            <person name="Otte J."/>
            <person name="Skaloud P."/>
            <person name="Haon M."/>
            <person name="Grisel S."/>
            <person name="Petersen M."/>
            <person name="Berrin J.G."/>
            <person name="Delaux P.M."/>
            <person name="Dal Grande F."/>
            <person name="Keller J."/>
        </authorList>
    </citation>
    <scope>NUCLEOTIDE SEQUENCE [LARGE SCALE GENOMIC DNA]</scope>
    <source>
        <strain evidence="6 7">SAG 2523</strain>
    </source>
</reference>
<comment type="caution">
    <text evidence="6">The sequence shown here is derived from an EMBL/GenBank/DDBJ whole genome shotgun (WGS) entry which is preliminary data.</text>
</comment>
<keyword evidence="4" id="KW-0812">Transmembrane</keyword>
<dbReference type="PANTHER" id="PTHR44329">
    <property type="entry name" value="SERINE/THREONINE-PROTEIN KINASE TNNI3K-RELATED"/>
    <property type="match status" value="1"/>
</dbReference>
<keyword evidence="2" id="KW-0067">ATP-binding</keyword>
<feature type="compositionally biased region" description="Polar residues" evidence="3">
    <location>
        <begin position="347"/>
        <end position="358"/>
    </location>
</feature>
<dbReference type="SUPFAM" id="SSF57850">
    <property type="entry name" value="RING/U-box"/>
    <property type="match status" value="1"/>
</dbReference>
<name>A0AAW1TF10_9CHLO</name>
<feature type="region of interest" description="Disordered" evidence="3">
    <location>
        <begin position="347"/>
        <end position="370"/>
    </location>
</feature>
<evidence type="ECO:0000256" key="4">
    <source>
        <dbReference type="SAM" id="Phobius"/>
    </source>
</evidence>
<keyword evidence="1" id="KW-0547">Nucleotide-binding</keyword>
<accession>A0AAW1TF10</accession>
<dbReference type="Proteomes" id="UP001485043">
    <property type="component" value="Unassembled WGS sequence"/>
</dbReference>
<keyword evidence="4" id="KW-0472">Membrane</keyword>
<dbReference type="AlphaFoldDB" id="A0AAW1TF10"/>
<feature type="transmembrane region" description="Helical" evidence="4">
    <location>
        <begin position="6"/>
        <end position="24"/>
    </location>
</feature>
<dbReference type="SUPFAM" id="SSF56112">
    <property type="entry name" value="Protein kinase-like (PK-like)"/>
    <property type="match status" value="1"/>
</dbReference>
<evidence type="ECO:0000313" key="6">
    <source>
        <dbReference type="EMBL" id="KAK9868150.1"/>
    </source>
</evidence>
<sequence>MPVICLGPVCVPLNLLVPFLVGLLHRYGYLKWFKQEWVTLRYWRRRWTEWQGARHIVSGGRVWHTLQGLTDIRGPIQQFEQDWSHGTNMALPRINHFKGWEVRSEDVTFLEVLGEGQHGKVWKAQLGNGREMFMFSEFCERGDLYHAIQIDAEEDQTRQLGWQLRGKKIAVDIARGLACLHQASVIHFDIKRSLDEPGASLRESLWHCNGHFQLWCGVVGDCLRVPRQCPQEVAEIIDRCCSPDPQARPTATELVRRLEALQTTGVASSAVPVPYKCHLTRRLMEDPVILVESGMVYERWAIQEWLAIGNNTCPCSYIELPSNGGTPVATLLPNDVLSQAIRQWQVKNPQSKEASQAGNDRDGGSRLCHPQPGLSPYQEWAAVVELQQRGPLRNHKGGEAARWAPCKAGPALSAEQWQAISPATEEFLQALFCAQQGA</sequence>
<evidence type="ECO:0000313" key="7">
    <source>
        <dbReference type="Proteomes" id="UP001485043"/>
    </source>
</evidence>
<dbReference type="EMBL" id="JALJOV010000043">
    <property type="protein sequence ID" value="KAK9868150.1"/>
    <property type="molecule type" value="Genomic_DNA"/>
</dbReference>
<dbReference type="GO" id="GO:0016567">
    <property type="term" value="P:protein ubiquitination"/>
    <property type="evidence" value="ECO:0007669"/>
    <property type="project" value="InterPro"/>
</dbReference>
<dbReference type="GO" id="GO:0004674">
    <property type="term" value="F:protein serine/threonine kinase activity"/>
    <property type="evidence" value="ECO:0007669"/>
    <property type="project" value="TreeGrafter"/>
</dbReference>
<dbReference type="PANTHER" id="PTHR44329:SF298">
    <property type="entry name" value="MIXED LINEAGE KINASE DOMAIN-LIKE PROTEIN"/>
    <property type="match status" value="1"/>
</dbReference>
<evidence type="ECO:0000256" key="1">
    <source>
        <dbReference type="ARBA" id="ARBA00022741"/>
    </source>
</evidence>
<dbReference type="Gene3D" id="3.30.40.10">
    <property type="entry name" value="Zinc/RING finger domain, C3HC4 (zinc finger)"/>
    <property type="match status" value="1"/>
</dbReference>
<evidence type="ECO:0000256" key="3">
    <source>
        <dbReference type="SAM" id="MobiDB-lite"/>
    </source>
</evidence>
<dbReference type="PROSITE" id="PS51698">
    <property type="entry name" value="U_BOX"/>
    <property type="match status" value="1"/>
</dbReference>
<dbReference type="Pfam" id="PF04564">
    <property type="entry name" value="U-box"/>
    <property type="match status" value="1"/>
</dbReference>
<dbReference type="GO" id="GO:0005524">
    <property type="term" value="F:ATP binding"/>
    <property type="evidence" value="ECO:0007669"/>
    <property type="project" value="UniProtKB-KW"/>
</dbReference>
<dbReference type="InterPro" id="IPR013083">
    <property type="entry name" value="Znf_RING/FYVE/PHD"/>
</dbReference>
<dbReference type="GO" id="GO:0004842">
    <property type="term" value="F:ubiquitin-protein transferase activity"/>
    <property type="evidence" value="ECO:0007669"/>
    <property type="project" value="InterPro"/>
</dbReference>
<dbReference type="InterPro" id="IPR051681">
    <property type="entry name" value="Ser/Thr_Kinases-Pseudokinases"/>
</dbReference>
<dbReference type="InterPro" id="IPR003613">
    <property type="entry name" value="Ubox_domain"/>
</dbReference>
<organism evidence="6 7">
    <name type="scientific">Apatococcus fuscideae</name>
    <dbReference type="NCBI Taxonomy" id="2026836"/>
    <lineage>
        <taxon>Eukaryota</taxon>
        <taxon>Viridiplantae</taxon>
        <taxon>Chlorophyta</taxon>
        <taxon>core chlorophytes</taxon>
        <taxon>Trebouxiophyceae</taxon>
        <taxon>Chlorellales</taxon>
        <taxon>Chlorellaceae</taxon>
        <taxon>Apatococcus</taxon>
    </lineage>
</organism>
<gene>
    <name evidence="6" type="ORF">WJX84_010994</name>
</gene>
<protein>
    <recommendedName>
        <fullName evidence="5">U-box domain-containing protein</fullName>
    </recommendedName>
</protein>
<feature type="domain" description="U-box" evidence="5">
    <location>
        <begin position="270"/>
        <end position="351"/>
    </location>
</feature>
<keyword evidence="7" id="KW-1185">Reference proteome</keyword>
<dbReference type="InterPro" id="IPR011009">
    <property type="entry name" value="Kinase-like_dom_sf"/>
</dbReference>